<comment type="caution">
    <text evidence="2">The sequence shown here is derived from an EMBL/GenBank/DDBJ whole genome shotgun (WGS) entry which is preliminary data.</text>
</comment>
<keyword evidence="1" id="KW-0812">Transmembrane</keyword>
<protein>
    <submittedName>
        <fullName evidence="2">PrsW family intramembrane metalloprotease</fullName>
    </submittedName>
</protein>
<evidence type="ECO:0000256" key="1">
    <source>
        <dbReference type="SAM" id="Phobius"/>
    </source>
</evidence>
<feature type="transmembrane region" description="Helical" evidence="1">
    <location>
        <begin position="161"/>
        <end position="181"/>
    </location>
</feature>
<dbReference type="PANTHER" id="PTHR36844">
    <property type="entry name" value="PROTEASE PRSW"/>
    <property type="match status" value="1"/>
</dbReference>
<sequence>MSRSPGGPPLSMAAAVPPRRATLRRWRMVGLLMIGFGLCSLVLLGAVGISTGVGAGLLGLVFAALPVGVVVPAFLWIDRLESEPRRMLVLAFAWGAVVATAVALVANTGTMAIIAGATGTDPTSLGAVVVAPVVEESAKGLGVLVILWLQRREFDGVVDGLVYAGLVAGGFAFGENILYLGRAFNEAGGAGLVATFVLRGVVGPFAHPIFTCCTGVGIGVAVYRRRGPLRLVAPVVGWAVAVALHAAWNLSAVAGLEGFLTGYVLLQVPFFAAFVALAVWARRREARIISVELTRYARAGWLAPTEVAMLSSVPARRQAREWARGIGGRRSQAAMDRFQDAASDLAMLRHRMELGDVDDGVLALERHLLATMMECRSQFVGSRAL</sequence>
<feature type="transmembrane region" description="Helical" evidence="1">
    <location>
        <begin position="127"/>
        <end position="149"/>
    </location>
</feature>
<keyword evidence="3" id="KW-1185">Reference proteome</keyword>
<keyword evidence="1" id="KW-0472">Membrane</keyword>
<keyword evidence="2" id="KW-0378">Hydrolase</keyword>
<dbReference type="RefSeq" id="WP_154592617.1">
    <property type="nucleotide sequence ID" value="NZ_WLVL01000018.1"/>
</dbReference>
<evidence type="ECO:0000313" key="2">
    <source>
        <dbReference type="EMBL" id="MTB71283.1"/>
    </source>
</evidence>
<evidence type="ECO:0000313" key="3">
    <source>
        <dbReference type="Proteomes" id="UP000431092"/>
    </source>
</evidence>
<dbReference type="Proteomes" id="UP000431092">
    <property type="component" value="Unassembled WGS sequence"/>
</dbReference>
<proteinExistence type="predicted"/>
<dbReference type="GO" id="GO:0008237">
    <property type="term" value="F:metallopeptidase activity"/>
    <property type="evidence" value="ECO:0007669"/>
    <property type="project" value="UniProtKB-KW"/>
</dbReference>
<feature type="transmembrane region" description="Helical" evidence="1">
    <location>
        <begin position="29"/>
        <end position="49"/>
    </location>
</feature>
<feature type="transmembrane region" description="Helical" evidence="1">
    <location>
        <begin position="201"/>
        <end position="222"/>
    </location>
</feature>
<dbReference type="AlphaFoldDB" id="A0A6I3IF24"/>
<dbReference type="InterPro" id="IPR026898">
    <property type="entry name" value="PrsW"/>
</dbReference>
<dbReference type="PANTHER" id="PTHR36844:SF1">
    <property type="entry name" value="PROTEASE PRSW"/>
    <property type="match status" value="1"/>
</dbReference>
<gene>
    <name evidence="2" type="ORF">GGG17_04710</name>
</gene>
<reference evidence="2 3" key="1">
    <citation type="submission" date="2019-11" db="EMBL/GenBank/DDBJ databases">
        <title>Whole genome sequencing identifies a novel species of the genus Arsenicicoccus isolated from human blood.</title>
        <authorList>
            <person name="Jeong J.H."/>
            <person name="Kweon O.J."/>
            <person name="Kim H.R."/>
            <person name="Kim T.-H."/>
            <person name="Ha S.-M."/>
            <person name="Lee M.-K."/>
        </authorList>
    </citation>
    <scope>NUCLEOTIDE SEQUENCE [LARGE SCALE GENOMIC DNA]</scope>
    <source>
        <strain evidence="2 3">MKL-02</strain>
    </source>
</reference>
<feature type="transmembrane region" description="Helical" evidence="1">
    <location>
        <begin position="55"/>
        <end position="77"/>
    </location>
</feature>
<feature type="transmembrane region" description="Helical" evidence="1">
    <location>
        <begin position="260"/>
        <end position="280"/>
    </location>
</feature>
<accession>A0A6I3IF24</accession>
<feature type="transmembrane region" description="Helical" evidence="1">
    <location>
        <begin position="89"/>
        <end position="115"/>
    </location>
</feature>
<dbReference type="EMBL" id="WLVL01000018">
    <property type="protein sequence ID" value="MTB71283.1"/>
    <property type="molecule type" value="Genomic_DNA"/>
</dbReference>
<keyword evidence="2" id="KW-0482">Metalloprotease</keyword>
<keyword evidence="2" id="KW-0645">Protease</keyword>
<dbReference type="Pfam" id="PF13367">
    <property type="entry name" value="PrsW-protease"/>
    <property type="match status" value="1"/>
</dbReference>
<organism evidence="2 3">
    <name type="scientific">Arsenicicoccus cauae</name>
    <dbReference type="NCBI Taxonomy" id="2663847"/>
    <lineage>
        <taxon>Bacteria</taxon>
        <taxon>Bacillati</taxon>
        <taxon>Actinomycetota</taxon>
        <taxon>Actinomycetes</taxon>
        <taxon>Micrococcales</taxon>
        <taxon>Intrasporangiaceae</taxon>
        <taxon>Arsenicicoccus</taxon>
    </lineage>
</organism>
<feature type="transmembrane region" description="Helical" evidence="1">
    <location>
        <begin position="229"/>
        <end position="248"/>
    </location>
</feature>
<keyword evidence="1" id="KW-1133">Transmembrane helix</keyword>
<name>A0A6I3IF24_9MICO</name>
<dbReference type="GO" id="GO:0006508">
    <property type="term" value="P:proteolysis"/>
    <property type="evidence" value="ECO:0007669"/>
    <property type="project" value="UniProtKB-KW"/>
</dbReference>